<accession>A0A1E4SDD7</accession>
<evidence type="ECO:0000313" key="11">
    <source>
        <dbReference type="Proteomes" id="UP000094285"/>
    </source>
</evidence>
<feature type="domain" description="ABC transporter" evidence="9">
    <location>
        <begin position="661"/>
        <end position="911"/>
    </location>
</feature>
<feature type="transmembrane region" description="Helical" evidence="8">
    <location>
        <begin position="1039"/>
        <end position="1055"/>
    </location>
</feature>
<reference evidence="11" key="1">
    <citation type="submission" date="2016-05" db="EMBL/GenBank/DDBJ databases">
        <title>Comparative genomics of biotechnologically important yeasts.</title>
        <authorList>
            <consortium name="DOE Joint Genome Institute"/>
            <person name="Riley R."/>
            <person name="Haridas S."/>
            <person name="Wolfe K.H."/>
            <person name="Lopes M.R."/>
            <person name="Hittinger C.T."/>
            <person name="Goker M."/>
            <person name="Salamov A."/>
            <person name="Wisecaver J."/>
            <person name="Long T.M."/>
            <person name="Aerts A.L."/>
            <person name="Barry K."/>
            <person name="Choi C."/>
            <person name="Clum A."/>
            <person name="Coughlan A.Y."/>
            <person name="Deshpande S."/>
            <person name="Douglass A.P."/>
            <person name="Hanson S.J."/>
            <person name="Klenk H.-P."/>
            <person name="Labutti K."/>
            <person name="Lapidus A."/>
            <person name="Lindquist E."/>
            <person name="Lipzen A."/>
            <person name="Meier-Kolthoff J.P."/>
            <person name="Ohm R.A."/>
            <person name="Otillar R.P."/>
            <person name="Pangilinan J."/>
            <person name="Peng Y."/>
            <person name="Rokas A."/>
            <person name="Rosa C.A."/>
            <person name="Scheuner C."/>
            <person name="Sibirny A.A."/>
            <person name="Slot J.C."/>
            <person name="Stielow J.B."/>
            <person name="Sun H."/>
            <person name="Kurtzman C.P."/>
            <person name="Blackwell M."/>
            <person name="Grigoriev I.V."/>
            <person name="Jeffries T.W."/>
        </authorList>
    </citation>
    <scope>NUCLEOTIDE SEQUENCE [LARGE SCALE GENOMIC DNA]</scope>
    <source>
        <strain evidence="11">NRRL Y-17324</strain>
    </source>
</reference>
<name>A0A1E4SDD7_9ASCO</name>
<dbReference type="InterPro" id="IPR003439">
    <property type="entry name" value="ABC_transporter-like_ATP-bd"/>
</dbReference>
<dbReference type="GO" id="GO:0016887">
    <property type="term" value="F:ATP hydrolysis activity"/>
    <property type="evidence" value="ECO:0007669"/>
    <property type="project" value="InterPro"/>
</dbReference>
<dbReference type="GeneID" id="30984615"/>
<dbReference type="InterPro" id="IPR017871">
    <property type="entry name" value="ABC_transporter-like_CS"/>
</dbReference>
<evidence type="ECO:0000256" key="2">
    <source>
        <dbReference type="ARBA" id="ARBA00022448"/>
    </source>
</evidence>
<feature type="transmembrane region" description="Helical" evidence="8">
    <location>
        <begin position="461"/>
        <end position="477"/>
    </location>
</feature>
<dbReference type="InterPro" id="IPR013525">
    <property type="entry name" value="ABC2_TM"/>
</dbReference>
<evidence type="ECO:0000256" key="8">
    <source>
        <dbReference type="SAM" id="Phobius"/>
    </source>
</evidence>
<dbReference type="STRING" id="984487.A0A1E4SDD7"/>
<keyword evidence="5" id="KW-0067">ATP-binding</keyword>
<dbReference type="PROSITE" id="PS00211">
    <property type="entry name" value="ABC_TRANSPORTER_1"/>
    <property type="match status" value="2"/>
</dbReference>
<dbReference type="GO" id="GO:0005524">
    <property type="term" value="F:ATP binding"/>
    <property type="evidence" value="ECO:0007669"/>
    <property type="project" value="UniProtKB-KW"/>
</dbReference>
<keyword evidence="11" id="KW-1185">Reference proteome</keyword>
<evidence type="ECO:0000256" key="7">
    <source>
        <dbReference type="ARBA" id="ARBA00023136"/>
    </source>
</evidence>
<dbReference type="SUPFAM" id="SSF52540">
    <property type="entry name" value="P-loop containing nucleoside triphosphate hydrolases"/>
    <property type="match status" value="2"/>
</dbReference>
<dbReference type="EMBL" id="KV453915">
    <property type="protein sequence ID" value="ODV77493.1"/>
    <property type="molecule type" value="Genomic_DNA"/>
</dbReference>
<feature type="transmembrane region" description="Helical" evidence="8">
    <location>
        <begin position="484"/>
        <end position="509"/>
    </location>
</feature>
<dbReference type="Pfam" id="PF01061">
    <property type="entry name" value="ABC2_membrane"/>
    <property type="match status" value="2"/>
</dbReference>
<dbReference type="Gene3D" id="3.40.50.300">
    <property type="entry name" value="P-loop containing nucleotide triphosphate hydrolases"/>
    <property type="match status" value="2"/>
</dbReference>
<dbReference type="SMART" id="SM00382">
    <property type="entry name" value="AAA"/>
    <property type="match status" value="2"/>
</dbReference>
<organism evidence="10 11">
    <name type="scientific">Suhomyces tanzawaensis NRRL Y-17324</name>
    <dbReference type="NCBI Taxonomy" id="984487"/>
    <lineage>
        <taxon>Eukaryota</taxon>
        <taxon>Fungi</taxon>
        <taxon>Dikarya</taxon>
        <taxon>Ascomycota</taxon>
        <taxon>Saccharomycotina</taxon>
        <taxon>Pichiomycetes</taxon>
        <taxon>Debaryomycetaceae</taxon>
        <taxon>Suhomyces</taxon>
    </lineage>
</organism>
<dbReference type="PROSITE" id="PS50893">
    <property type="entry name" value="ABC_TRANSPORTER_2"/>
    <property type="match status" value="2"/>
</dbReference>
<evidence type="ECO:0000256" key="4">
    <source>
        <dbReference type="ARBA" id="ARBA00022741"/>
    </source>
</evidence>
<dbReference type="GO" id="GO:0140359">
    <property type="term" value="F:ABC-type transporter activity"/>
    <property type="evidence" value="ECO:0007669"/>
    <property type="project" value="InterPro"/>
</dbReference>
<dbReference type="InterPro" id="IPR003593">
    <property type="entry name" value="AAA+_ATPase"/>
</dbReference>
<dbReference type="PANTHER" id="PTHR48041:SF119">
    <property type="entry name" value="ROA1P"/>
    <property type="match status" value="1"/>
</dbReference>
<sequence>MDSQVLLIPPQERVSLAVRNLTVTVKKRSKSHPELDRHNILENVSFDLNQGEMLAIMGGSGSGKTTLLNALSTRLGFHNKTLQFEGSIAYSTEADLPRIKNSYLLQTDIFLPGLSVFETLKYQADLRMPPLVSKFEKVDLIDLLLDTLELTHLRNDKVTSFTNKINLSGGEQRRLSLAIQLLNKPSLLFLDEPTTGLDASSSLKLVSVLKKLTGPNYGLTVILSIHQPRLEISNLFDKICLLTRGGRVVYYGSLANSFSYFNSLSFLNNSEFNNKESSNFIDFIMDLSVKDTSSRAKEQYSIQRIDHLVENWKKVFQIDFKLLSPSETKESYNKLNKILSKSTKDRILFFREVVVLTKRTFILTSRDRLSLLALNGGSVFMACACGWLFLNPKGDLAGIRTTQSSLYAMMEIIGFAPMFIEIERLWANDGLNFFREYKENYVSITGFIISRRLGKILLEDFPVGALFAIITYFMWGLRGGVGHFFIYFAIVVLTTFMGMATAMVCFGIGTDLAISSLYLNIFYQLQNSACGFFVNAKTLPVYVRWIKYIAYFWYTFGALNSNQFSNWNGTCTYDNALQCAQFTGNYQLDLLGYPVNWVGEPIGILCAWLGGFYIISYFGLYFKNYDLEMSKTKQNRIGDEEEEDEEESSADNSVGISLRNVNLSVLFKSQFWKPRQEKVILEDISAEFAGNSINAIMGPSGSGKTTLLNYISRRLSGGSKFNKSGEILLNEHQPISSHELAKISSYVSQHDNSLIANLTVRETLYFQAKLRLPPEDLPRITTIVNTLIRKIGLMDCADTVIGSEYVKGVSGGEQRRVSIAIQLLSKPKILFLDEPTSGLDSSTALSILNLLKKLSKTNNTTIVLTIHQPNEDMTKIFENVLLLGKGGRVVYNGTNREMKNYFHEINYDIPDGVNITNYILDLISRGVEEDKETTDLRIDGLVNEWRSKTERSPKGLEFPVSNSDIIDTKLFHKRRSSFHVTLTTIIRRQFLNSIRSADILFAKMFQTILLAIVHTLFFARLKDNQQGITNRLGLVQEVLNLYFVGLINNISLYPIERNIFYQEYKDGVYGVAEFNLSYLINELPIEIAPCLLFSALIVFAVGLPATAGMFFTMFLSCFAAINCGESLGIIMNSVFDHLGLATNIMSNITILAIFMGGTMALNMPHFFKAWNWINPMKYAVGICAKLGFSGTSYRCTEGVECSLTSGQKVLETYSLDIDLGVYFGALAACVIVYRCVGFASVYLKIRYMSSN</sequence>
<dbReference type="OrthoDB" id="66620at2759"/>
<comment type="subcellular location">
    <subcellularLocation>
        <location evidence="1">Membrane</location>
        <topology evidence="1">Multi-pass membrane protein</topology>
    </subcellularLocation>
</comment>
<feature type="transmembrane region" description="Helical" evidence="8">
    <location>
        <begin position="1219"/>
        <end position="1243"/>
    </location>
</feature>
<feature type="transmembrane region" description="Helical" evidence="8">
    <location>
        <begin position="997"/>
        <end position="1019"/>
    </location>
</feature>
<feature type="transmembrane region" description="Helical" evidence="8">
    <location>
        <begin position="1083"/>
        <end position="1103"/>
    </location>
</feature>
<dbReference type="Pfam" id="PF00005">
    <property type="entry name" value="ABC_tran"/>
    <property type="match status" value="2"/>
</dbReference>
<evidence type="ECO:0000256" key="5">
    <source>
        <dbReference type="ARBA" id="ARBA00022840"/>
    </source>
</evidence>
<feature type="transmembrane region" description="Helical" evidence="8">
    <location>
        <begin position="1109"/>
        <end position="1135"/>
    </location>
</feature>
<feature type="transmembrane region" description="Helical" evidence="8">
    <location>
        <begin position="602"/>
        <end position="622"/>
    </location>
</feature>
<evidence type="ECO:0000313" key="10">
    <source>
        <dbReference type="EMBL" id="ODV77493.1"/>
    </source>
</evidence>
<keyword evidence="4" id="KW-0547">Nucleotide-binding</keyword>
<feature type="domain" description="ABC transporter" evidence="9">
    <location>
        <begin position="18"/>
        <end position="270"/>
    </location>
</feature>
<dbReference type="InterPro" id="IPR027417">
    <property type="entry name" value="P-loop_NTPase"/>
</dbReference>
<dbReference type="PANTHER" id="PTHR48041">
    <property type="entry name" value="ABC TRANSPORTER G FAMILY MEMBER 28"/>
    <property type="match status" value="1"/>
</dbReference>
<gene>
    <name evidence="10" type="ORF">CANTADRAFT_55703</name>
</gene>
<keyword evidence="7 8" id="KW-0472">Membrane</keyword>
<dbReference type="AlphaFoldDB" id="A0A1E4SDD7"/>
<dbReference type="Proteomes" id="UP000094285">
    <property type="component" value="Unassembled WGS sequence"/>
</dbReference>
<evidence type="ECO:0000259" key="9">
    <source>
        <dbReference type="PROSITE" id="PS50893"/>
    </source>
</evidence>
<dbReference type="InterPro" id="IPR043926">
    <property type="entry name" value="ABCG_dom"/>
</dbReference>
<evidence type="ECO:0000256" key="6">
    <source>
        <dbReference type="ARBA" id="ARBA00022989"/>
    </source>
</evidence>
<dbReference type="InterPro" id="IPR050352">
    <property type="entry name" value="ABCG_transporters"/>
</dbReference>
<keyword evidence="6 8" id="KW-1133">Transmembrane helix</keyword>
<keyword evidence="3 8" id="KW-0812">Transmembrane</keyword>
<dbReference type="Pfam" id="PF19055">
    <property type="entry name" value="ABC2_membrane_7"/>
    <property type="match status" value="2"/>
</dbReference>
<proteinExistence type="predicted"/>
<evidence type="ECO:0000256" key="3">
    <source>
        <dbReference type="ARBA" id="ARBA00022692"/>
    </source>
</evidence>
<keyword evidence="2" id="KW-0813">Transport</keyword>
<feature type="transmembrane region" description="Helical" evidence="8">
    <location>
        <begin position="1147"/>
        <end position="1167"/>
    </location>
</feature>
<protein>
    <submittedName>
        <fullName evidence="10">ABC transporter family protein</fullName>
    </submittedName>
</protein>
<dbReference type="GO" id="GO:0016020">
    <property type="term" value="C:membrane"/>
    <property type="evidence" value="ECO:0007669"/>
    <property type="project" value="UniProtKB-SubCell"/>
</dbReference>
<evidence type="ECO:0000256" key="1">
    <source>
        <dbReference type="ARBA" id="ARBA00004141"/>
    </source>
</evidence>
<feature type="transmembrane region" description="Helical" evidence="8">
    <location>
        <begin position="369"/>
        <end position="390"/>
    </location>
</feature>
<dbReference type="RefSeq" id="XP_020062615.1">
    <property type="nucleotide sequence ID" value="XM_020210479.1"/>
</dbReference>